<feature type="signal peptide" evidence="1">
    <location>
        <begin position="1"/>
        <end position="20"/>
    </location>
</feature>
<dbReference type="Pfam" id="PF13316">
    <property type="entry name" value="DUF4087"/>
    <property type="match status" value="1"/>
</dbReference>
<evidence type="ECO:0000313" key="2">
    <source>
        <dbReference type="EMBL" id="MCT7967784.1"/>
    </source>
</evidence>
<sequence length="119" mass="13082">MQKIGWVLLAFISTTLPATATELRCGWLKNPTPANWLLTDRDATWTIGAQGGYQAQGMENIPSLSAEQFVRTNGYYGYGCACLEVVTDSERQRIVRIEGGEALELSVCSTDPDLPAVRR</sequence>
<dbReference type="Proteomes" id="UP001525890">
    <property type="component" value="Unassembled WGS sequence"/>
</dbReference>
<organism evidence="2 3">
    <name type="scientific">Laspinema palackyanum D2a</name>
    <dbReference type="NCBI Taxonomy" id="2953684"/>
    <lineage>
        <taxon>Bacteria</taxon>
        <taxon>Bacillati</taxon>
        <taxon>Cyanobacteriota</taxon>
        <taxon>Cyanophyceae</taxon>
        <taxon>Oscillatoriophycideae</taxon>
        <taxon>Oscillatoriales</taxon>
        <taxon>Laspinemataceae</taxon>
        <taxon>Laspinema</taxon>
        <taxon>Laspinema palackyanum</taxon>
    </lineage>
</organism>
<gene>
    <name evidence="2" type="ORF">NG799_15690</name>
</gene>
<dbReference type="RefSeq" id="WP_368007346.1">
    <property type="nucleotide sequence ID" value="NZ_JAMXFF010000023.1"/>
</dbReference>
<protein>
    <submittedName>
        <fullName evidence="2">DUF4087 domain-containing protein</fullName>
    </submittedName>
</protein>
<reference evidence="2 3" key="1">
    <citation type="journal article" date="2022" name="Front. Microbiol.">
        <title>High genomic differentiation and limited gene flow indicate recent cryptic speciation within the genus Laspinema (cyanobacteria).</title>
        <authorList>
            <person name="Stanojkovic A."/>
            <person name="Skoupy S."/>
            <person name="Skaloud P."/>
            <person name="Dvorak P."/>
        </authorList>
    </citation>
    <scope>NUCLEOTIDE SEQUENCE [LARGE SCALE GENOMIC DNA]</scope>
    <source>
        <strain evidence="2 3">D2a</strain>
    </source>
</reference>
<keyword evidence="1" id="KW-0732">Signal</keyword>
<comment type="caution">
    <text evidence="2">The sequence shown here is derived from an EMBL/GenBank/DDBJ whole genome shotgun (WGS) entry which is preliminary data.</text>
</comment>
<dbReference type="EMBL" id="JAMXFF010000023">
    <property type="protein sequence ID" value="MCT7967784.1"/>
    <property type="molecule type" value="Genomic_DNA"/>
</dbReference>
<accession>A0ABT2MSQ9</accession>
<keyword evidence="3" id="KW-1185">Reference proteome</keyword>
<name>A0ABT2MSQ9_9CYAN</name>
<feature type="chain" id="PRO_5045524524" evidence="1">
    <location>
        <begin position="21"/>
        <end position="119"/>
    </location>
</feature>
<proteinExistence type="predicted"/>
<dbReference type="InterPro" id="IPR025145">
    <property type="entry name" value="DUF4087"/>
</dbReference>
<evidence type="ECO:0000313" key="3">
    <source>
        <dbReference type="Proteomes" id="UP001525890"/>
    </source>
</evidence>
<evidence type="ECO:0000256" key="1">
    <source>
        <dbReference type="SAM" id="SignalP"/>
    </source>
</evidence>